<feature type="chain" id="PRO_5016665603" description="Secreted protein" evidence="2">
    <location>
        <begin position="24"/>
        <end position="161"/>
    </location>
</feature>
<feature type="region of interest" description="Disordered" evidence="1">
    <location>
        <begin position="23"/>
        <end position="88"/>
    </location>
</feature>
<gene>
    <name evidence="3" type="ORF">NCTC7807_00175</name>
</gene>
<accession>A0A380MMU4</accession>
<proteinExistence type="predicted"/>
<organism evidence="3 4">
    <name type="scientific">Streptomyces griseus</name>
    <dbReference type="NCBI Taxonomy" id="1911"/>
    <lineage>
        <taxon>Bacteria</taxon>
        <taxon>Bacillati</taxon>
        <taxon>Actinomycetota</taxon>
        <taxon>Actinomycetes</taxon>
        <taxon>Kitasatosporales</taxon>
        <taxon>Streptomycetaceae</taxon>
        <taxon>Streptomyces</taxon>
    </lineage>
</organism>
<evidence type="ECO:0000256" key="2">
    <source>
        <dbReference type="SAM" id="SignalP"/>
    </source>
</evidence>
<evidence type="ECO:0000313" key="3">
    <source>
        <dbReference type="EMBL" id="SUO93061.1"/>
    </source>
</evidence>
<dbReference type="RefSeq" id="WP_100458210.1">
    <property type="nucleotide sequence ID" value="NZ_UHID01000001.1"/>
</dbReference>
<evidence type="ECO:0000256" key="1">
    <source>
        <dbReference type="SAM" id="MobiDB-lite"/>
    </source>
</evidence>
<name>A0A380MMU4_STRGR</name>
<dbReference type="EMBL" id="UHID01000001">
    <property type="protein sequence ID" value="SUO93061.1"/>
    <property type="molecule type" value="Genomic_DNA"/>
</dbReference>
<evidence type="ECO:0008006" key="5">
    <source>
        <dbReference type="Google" id="ProtNLM"/>
    </source>
</evidence>
<dbReference type="PROSITE" id="PS51257">
    <property type="entry name" value="PROKAR_LIPOPROTEIN"/>
    <property type="match status" value="1"/>
</dbReference>
<keyword evidence="2" id="KW-0732">Signal</keyword>
<evidence type="ECO:0000313" key="4">
    <source>
        <dbReference type="Proteomes" id="UP000254150"/>
    </source>
</evidence>
<dbReference type="AlphaFoldDB" id="A0A380MMU4"/>
<feature type="compositionally biased region" description="Low complexity" evidence="1">
    <location>
        <begin position="34"/>
        <end position="54"/>
    </location>
</feature>
<protein>
    <recommendedName>
        <fullName evidence="5">Secreted protein</fullName>
    </recommendedName>
</protein>
<reference evidence="3 4" key="1">
    <citation type="submission" date="2018-06" db="EMBL/GenBank/DDBJ databases">
        <authorList>
            <consortium name="Pathogen Informatics"/>
            <person name="Doyle S."/>
        </authorList>
    </citation>
    <scope>NUCLEOTIDE SEQUENCE [LARGE SCALE GENOMIC DNA]</scope>
    <source>
        <strain evidence="3 4">NCTC7807</strain>
    </source>
</reference>
<sequence length="161" mass="16444">MRRPPCVRAVAVTALMLLSSACASGGTDEGSGSPGPSRAGAAASGPPGAAAPRRLPGPEPADLGVPAKAEHLIPARTGTGPRRLPAFTPGEDAFTVYVSCTGKEKLRLEFGTDPRPTEVSCGNPSTVGVVHTDPERQTLTVRPASPDVRWSIAVVDGETPL</sequence>
<dbReference type="GeneID" id="95072647"/>
<dbReference type="Proteomes" id="UP000254150">
    <property type="component" value="Unassembled WGS sequence"/>
</dbReference>
<feature type="signal peptide" evidence="2">
    <location>
        <begin position="1"/>
        <end position="23"/>
    </location>
</feature>